<comment type="similarity">
    <text evidence="3">Belongs to the GRAS family.</text>
</comment>
<evidence type="ECO:0000256" key="2">
    <source>
        <dbReference type="ARBA" id="ARBA00023163"/>
    </source>
</evidence>
<evidence type="ECO:0000313" key="4">
    <source>
        <dbReference type="EMBL" id="GJN13720.1"/>
    </source>
</evidence>
<reference evidence="4" key="2">
    <citation type="submission" date="2021-12" db="EMBL/GenBank/DDBJ databases">
        <title>Resequencing data analysis of finger millet.</title>
        <authorList>
            <person name="Hatakeyama M."/>
            <person name="Aluri S."/>
            <person name="Balachadran M.T."/>
            <person name="Sivarajan S.R."/>
            <person name="Poveda L."/>
            <person name="Shimizu-Inatsugi R."/>
            <person name="Schlapbach R."/>
            <person name="Sreeman S.M."/>
            <person name="Shimizu K.K."/>
        </authorList>
    </citation>
    <scope>NUCLEOTIDE SEQUENCE</scope>
</reference>
<dbReference type="PANTHER" id="PTHR31636">
    <property type="entry name" value="OSJNBA0084A10.13 PROTEIN-RELATED"/>
    <property type="match status" value="1"/>
</dbReference>
<keyword evidence="2" id="KW-0804">Transcription</keyword>
<dbReference type="AlphaFoldDB" id="A0AAV5DUW5"/>
<comment type="caution">
    <text evidence="3">Lacks conserved residue(s) required for the propagation of feature annotation.</text>
</comment>
<evidence type="ECO:0000313" key="5">
    <source>
        <dbReference type="Proteomes" id="UP001054889"/>
    </source>
</evidence>
<dbReference type="EMBL" id="BQKI01000071">
    <property type="protein sequence ID" value="GJN13720.1"/>
    <property type="molecule type" value="Genomic_DNA"/>
</dbReference>
<dbReference type="Pfam" id="PF03514">
    <property type="entry name" value="GRAS"/>
    <property type="match status" value="1"/>
</dbReference>
<feature type="region of interest" description="SAW" evidence="3">
    <location>
        <begin position="237"/>
        <end position="307"/>
    </location>
</feature>
<organism evidence="4 5">
    <name type="scientific">Eleusine coracana subsp. coracana</name>
    <dbReference type="NCBI Taxonomy" id="191504"/>
    <lineage>
        <taxon>Eukaryota</taxon>
        <taxon>Viridiplantae</taxon>
        <taxon>Streptophyta</taxon>
        <taxon>Embryophyta</taxon>
        <taxon>Tracheophyta</taxon>
        <taxon>Spermatophyta</taxon>
        <taxon>Magnoliopsida</taxon>
        <taxon>Liliopsida</taxon>
        <taxon>Poales</taxon>
        <taxon>Poaceae</taxon>
        <taxon>PACMAD clade</taxon>
        <taxon>Chloridoideae</taxon>
        <taxon>Cynodonteae</taxon>
        <taxon>Eleusininae</taxon>
        <taxon>Eleusine</taxon>
    </lineage>
</organism>
<sequence>MSGVRSECHTTAALALENRMPACRMLQELSPFIKFAHFTSNQAILEATMDNPDVHVVDLNIGEGVQWASLISDLARNGSKTFHLTAVMAEADADAGPYGMTARWLSEFAESLNLPFRYSSFHIRRDEDLHGLTRSCNSPVIISCDTTDCSYTSLIKLQMLLHGSVKILQPKLVILIEDELFRIGRNLSVGMASFVEFFCEALNHFTAVLDSLASSFCDGGYGVCLELVEKEMLGPRIEEAVGQYEAVTSGVSGDLEGFRICALSSFNIAQAKMLVGLFSRGFGVVHEEGRLALCWNSRPLTSVSVWSPV</sequence>
<name>A0AAV5DUW5_ELECO</name>
<gene>
    <name evidence="4" type="primary">gb00458</name>
    <name evidence="4" type="ORF">PR202_gb00458</name>
</gene>
<evidence type="ECO:0000256" key="3">
    <source>
        <dbReference type="PROSITE-ProRule" id="PRU01191"/>
    </source>
</evidence>
<comment type="caution">
    <text evidence="4">The sequence shown here is derived from an EMBL/GenBank/DDBJ whole genome shotgun (WGS) entry which is preliminary data.</text>
</comment>
<dbReference type="InterPro" id="IPR005202">
    <property type="entry name" value="TF_GRAS"/>
</dbReference>
<proteinExistence type="inferred from homology"/>
<keyword evidence="1" id="KW-0805">Transcription regulation</keyword>
<feature type="short sequence motif" description="VHIID" evidence="3">
    <location>
        <begin position="54"/>
        <end position="58"/>
    </location>
</feature>
<evidence type="ECO:0008006" key="6">
    <source>
        <dbReference type="Google" id="ProtNLM"/>
    </source>
</evidence>
<keyword evidence="5" id="KW-1185">Reference proteome</keyword>
<accession>A0AAV5DUW5</accession>
<evidence type="ECO:0000256" key="1">
    <source>
        <dbReference type="ARBA" id="ARBA00023015"/>
    </source>
</evidence>
<dbReference type="PROSITE" id="PS50985">
    <property type="entry name" value="GRAS"/>
    <property type="match status" value="1"/>
</dbReference>
<dbReference type="Proteomes" id="UP001054889">
    <property type="component" value="Unassembled WGS sequence"/>
</dbReference>
<protein>
    <recommendedName>
        <fullName evidence="6">Nodulation signaling pathway 2-like protein</fullName>
    </recommendedName>
</protein>
<reference evidence="4" key="1">
    <citation type="journal article" date="2018" name="DNA Res.">
        <title>Multiple hybrid de novo genome assembly of finger millet, an orphan allotetraploid crop.</title>
        <authorList>
            <person name="Hatakeyama M."/>
            <person name="Aluri S."/>
            <person name="Balachadran M.T."/>
            <person name="Sivarajan S.R."/>
            <person name="Patrignani A."/>
            <person name="Gruter S."/>
            <person name="Poveda L."/>
            <person name="Shimizu-Inatsugi R."/>
            <person name="Baeten J."/>
            <person name="Francoijs K.J."/>
            <person name="Nataraja K.N."/>
            <person name="Reddy Y.A.N."/>
            <person name="Phadnis S."/>
            <person name="Ravikumar R.L."/>
            <person name="Schlapbach R."/>
            <person name="Sreeman S.M."/>
            <person name="Shimizu K.K."/>
        </authorList>
    </citation>
    <scope>NUCLEOTIDE SEQUENCE</scope>
</reference>